<dbReference type="EMBL" id="JAGIZQ010000004">
    <property type="protein sequence ID" value="KAH6631224.1"/>
    <property type="molecule type" value="Genomic_DNA"/>
</dbReference>
<organism evidence="1 2">
    <name type="scientific">Chaetomium tenue</name>
    <dbReference type="NCBI Taxonomy" id="1854479"/>
    <lineage>
        <taxon>Eukaryota</taxon>
        <taxon>Fungi</taxon>
        <taxon>Dikarya</taxon>
        <taxon>Ascomycota</taxon>
        <taxon>Pezizomycotina</taxon>
        <taxon>Sordariomycetes</taxon>
        <taxon>Sordariomycetidae</taxon>
        <taxon>Sordariales</taxon>
        <taxon>Chaetomiaceae</taxon>
        <taxon>Chaetomium</taxon>
    </lineage>
</organism>
<evidence type="ECO:0000313" key="2">
    <source>
        <dbReference type="Proteomes" id="UP000724584"/>
    </source>
</evidence>
<keyword evidence="2" id="KW-1185">Reference proteome</keyword>
<accession>A0ACB7P9K1</accession>
<proteinExistence type="predicted"/>
<sequence>MHTSAMALTGLAATAAAETIHGALVFTRHGDRTTKHFGSQVLTPLGAQQVFQVGSDYRARYLDSSSPHHIQGISETEYVPAQIYASAPDEPILLNTATSFLQALYPPLGNTVSTQDLANGSSVSSPLTGYQYVTLHGINDDSPEAIWIKGDDDCPAVTAASADFKQSSEYQSRLAATRDFYQSLYPLVHEVYSSASDLSYAKAYDIFDVINVEKIHNASSPAQAVTPAQLDQLRTLADSAEFGLNYNASQPTRSLHAGTLAGAVLNHLNQTAGTSSAPKLTVLAGSYDTFLAFFGRARLTEVSAQFFGLPAYASTMAFELFTPGDNDNSDATADLHVRFLFRNGTAGRLQQFPLLGSGKAELPWVEFVEEMQQIGVSSAEQWCGLCQSEAVFCAAYRSGDGDGGVYGLTGGDRGLVVGRGSWVAVLVVMAVAIAGNLVWAVMSLVRSRRAKKERVAAVAAVGRGSESVKSYDKESV</sequence>
<reference evidence="1 2" key="1">
    <citation type="journal article" date="2021" name="Nat. Commun.">
        <title>Genetic determinants of endophytism in the Arabidopsis root mycobiome.</title>
        <authorList>
            <person name="Mesny F."/>
            <person name="Miyauchi S."/>
            <person name="Thiergart T."/>
            <person name="Pickel B."/>
            <person name="Atanasova L."/>
            <person name="Karlsson M."/>
            <person name="Huettel B."/>
            <person name="Barry K.W."/>
            <person name="Haridas S."/>
            <person name="Chen C."/>
            <person name="Bauer D."/>
            <person name="Andreopoulos W."/>
            <person name="Pangilinan J."/>
            <person name="LaButti K."/>
            <person name="Riley R."/>
            <person name="Lipzen A."/>
            <person name="Clum A."/>
            <person name="Drula E."/>
            <person name="Henrissat B."/>
            <person name="Kohler A."/>
            <person name="Grigoriev I.V."/>
            <person name="Martin F.M."/>
            <person name="Hacquard S."/>
        </authorList>
    </citation>
    <scope>NUCLEOTIDE SEQUENCE [LARGE SCALE GENOMIC DNA]</scope>
    <source>
        <strain evidence="1 2">MPI-SDFR-AT-0079</strain>
    </source>
</reference>
<comment type="caution">
    <text evidence="1">The sequence shown here is derived from an EMBL/GenBank/DDBJ whole genome shotgun (WGS) entry which is preliminary data.</text>
</comment>
<protein>
    <submittedName>
        <fullName evidence="1">Histidine phosphatase superfamily</fullName>
    </submittedName>
</protein>
<dbReference type="Proteomes" id="UP000724584">
    <property type="component" value="Unassembled WGS sequence"/>
</dbReference>
<evidence type="ECO:0000313" key="1">
    <source>
        <dbReference type="EMBL" id="KAH6631224.1"/>
    </source>
</evidence>
<name>A0ACB7P9K1_9PEZI</name>
<gene>
    <name evidence="1" type="ORF">F5144DRAFT_510556</name>
</gene>